<evidence type="ECO:0000256" key="5">
    <source>
        <dbReference type="ARBA" id="ARBA00022723"/>
    </source>
</evidence>
<dbReference type="PANTHER" id="PTHR13697:SF52">
    <property type="entry name" value="ATP-DEPENDENT 6-PHOSPHOFRUCTOKINASE 3"/>
    <property type="match status" value="1"/>
</dbReference>
<keyword evidence="3" id="KW-0963">Cytoplasm</keyword>
<dbReference type="GO" id="GO:0005945">
    <property type="term" value="C:6-phosphofructokinase complex"/>
    <property type="evidence" value="ECO:0007669"/>
    <property type="project" value="TreeGrafter"/>
</dbReference>
<proteinExistence type="inferred from homology"/>
<evidence type="ECO:0000256" key="4">
    <source>
        <dbReference type="ARBA" id="ARBA00022679"/>
    </source>
</evidence>
<evidence type="ECO:0000313" key="12">
    <source>
        <dbReference type="Proteomes" id="UP000190814"/>
    </source>
</evidence>
<name>A0A1T4VNV2_9FIRM</name>
<evidence type="ECO:0000259" key="10">
    <source>
        <dbReference type="Pfam" id="PF00365"/>
    </source>
</evidence>
<dbReference type="Pfam" id="PF00365">
    <property type="entry name" value="PFK"/>
    <property type="match status" value="1"/>
</dbReference>
<dbReference type="GO" id="GO:0042802">
    <property type="term" value="F:identical protein binding"/>
    <property type="evidence" value="ECO:0007669"/>
    <property type="project" value="TreeGrafter"/>
</dbReference>
<dbReference type="GO" id="GO:0016208">
    <property type="term" value="F:AMP binding"/>
    <property type="evidence" value="ECO:0007669"/>
    <property type="project" value="TreeGrafter"/>
</dbReference>
<keyword evidence="12" id="KW-1185">Reference proteome</keyword>
<dbReference type="GO" id="GO:0061621">
    <property type="term" value="P:canonical glycolysis"/>
    <property type="evidence" value="ECO:0007669"/>
    <property type="project" value="TreeGrafter"/>
</dbReference>
<comment type="pathway">
    <text evidence="2">Carbohydrate degradation; glycolysis; D-glyceraldehyde 3-phosphate and glycerone phosphate from D-glucose: step 3/4.</text>
</comment>
<evidence type="ECO:0000256" key="9">
    <source>
        <dbReference type="ARBA" id="ARBA00038478"/>
    </source>
</evidence>
<dbReference type="GO" id="GO:0046872">
    <property type="term" value="F:metal ion binding"/>
    <property type="evidence" value="ECO:0007669"/>
    <property type="project" value="UniProtKB-KW"/>
</dbReference>
<dbReference type="GO" id="GO:0003872">
    <property type="term" value="F:6-phosphofructokinase activity"/>
    <property type="evidence" value="ECO:0007669"/>
    <property type="project" value="InterPro"/>
</dbReference>
<dbReference type="PROSITE" id="PS00433">
    <property type="entry name" value="PHOSPHOFRUCTOKINASE"/>
    <property type="match status" value="1"/>
</dbReference>
<dbReference type="STRING" id="39495.SAMN02745111_01341"/>
<evidence type="ECO:0000256" key="3">
    <source>
        <dbReference type="ARBA" id="ARBA00022490"/>
    </source>
</evidence>
<evidence type="ECO:0000256" key="2">
    <source>
        <dbReference type="ARBA" id="ARBA00004679"/>
    </source>
</evidence>
<keyword evidence="6 11" id="KW-0418">Kinase</keyword>
<dbReference type="RefSeq" id="WP_078766210.1">
    <property type="nucleotide sequence ID" value="NZ_FUXZ01000007.1"/>
</dbReference>
<dbReference type="SUPFAM" id="SSF53784">
    <property type="entry name" value="Phosphofructokinase"/>
    <property type="match status" value="1"/>
</dbReference>
<reference evidence="11 12" key="1">
    <citation type="submission" date="2017-02" db="EMBL/GenBank/DDBJ databases">
        <authorList>
            <person name="Peterson S.W."/>
        </authorList>
    </citation>
    <scope>NUCLEOTIDE SEQUENCE [LARGE SCALE GENOMIC DNA]</scope>
    <source>
        <strain evidence="11 12">ATCC 35992</strain>
    </source>
</reference>
<dbReference type="GO" id="GO:0030388">
    <property type="term" value="P:fructose 1,6-bisphosphate metabolic process"/>
    <property type="evidence" value="ECO:0007669"/>
    <property type="project" value="TreeGrafter"/>
</dbReference>
<dbReference type="GO" id="GO:0005524">
    <property type="term" value="F:ATP binding"/>
    <property type="evidence" value="ECO:0007669"/>
    <property type="project" value="InterPro"/>
</dbReference>
<feature type="domain" description="Phosphofructokinase" evidence="10">
    <location>
        <begin position="3"/>
        <end position="308"/>
    </location>
</feature>
<dbReference type="InterPro" id="IPR015912">
    <property type="entry name" value="Phosphofructokinase_CS"/>
</dbReference>
<dbReference type="InterPro" id="IPR000023">
    <property type="entry name" value="Phosphofructokinase_dom"/>
</dbReference>
<dbReference type="GO" id="GO:0006002">
    <property type="term" value="P:fructose 6-phosphate metabolic process"/>
    <property type="evidence" value="ECO:0007669"/>
    <property type="project" value="InterPro"/>
</dbReference>
<comment type="similarity">
    <text evidence="9">Belongs to the phosphofructokinase type A (PFKA) family.</text>
</comment>
<dbReference type="PIRSF" id="PIRSF000532">
    <property type="entry name" value="ATP_PFK_prok"/>
    <property type="match status" value="1"/>
</dbReference>
<gene>
    <name evidence="11" type="ORF">SAMN02745111_01341</name>
</gene>
<dbReference type="Gene3D" id="3.40.50.460">
    <property type="entry name" value="Phosphofructokinase domain"/>
    <property type="match status" value="1"/>
</dbReference>
<dbReference type="Proteomes" id="UP000190814">
    <property type="component" value="Unassembled WGS sequence"/>
</dbReference>
<evidence type="ECO:0000313" key="11">
    <source>
        <dbReference type="EMBL" id="SKA66575.1"/>
    </source>
</evidence>
<accession>A0A1T4VNV2</accession>
<protein>
    <submittedName>
        <fullName evidence="11">6-phosphofructokinase 1</fullName>
    </submittedName>
</protein>
<dbReference type="PRINTS" id="PR00476">
    <property type="entry name" value="PHFRCTKINASE"/>
</dbReference>
<dbReference type="NCBIfam" id="NF002872">
    <property type="entry name" value="PRK03202.1"/>
    <property type="match status" value="1"/>
</dbReference>
<dbReference type="OrthoDB" id="9802503at2"/>
<dbReference type="GO" id="GO:0048029">
    <property type="term" value="F:monosaccharide binding"/>
    <property type="evidence" value="ECO:0007669"/>
    <property type="project" value="TreeGrafter"/>
</dbReference>
<evidence type="ECO:0000256" key="8">
    <source>
        <dbReference type="ARBA" id="ARBA00023152"/>
    </source>
</evidence>
<keyword evidence="4" id="KW-0808">Transferase</keyword>
<dbReference type="AlphaFoldDB" id="A0A1T4VNV2"/>
<keyword evidence="5" id="KW-0479">Metal-binding</keyword>
<dbReference type="PANTHER" id="PTHR13697">
    <property type="entry name" value="PHOSPHOFRUCTOKINASE"/>
    <property type="match status" value="1"/>
</dbReference>
<dbReference type="UniPathway" id="UPA00109">
    <property type="reaction ID" value="UER00182"/>
</dbReference>
<evidence type="ECO:0000256" key="6">
    <source>
        <dbReference type="ARBA" id="ARBA00022777"/>
    </source>
</evidence>
<evidence type="ECO:0000256" key="7">
    <source>
        <dbReference type="ARBA" id="ARBA00022842"/>
    </source>
</evidence>
<comment type="cofactor">
    <cofactor evidence="1">
        <name>Mg(2+)</name>
        <dbReference type="ChEBI" id="CHEBI:18420"/>
    </cofactor>
</comment>
<evidence type="ECO:0000256" key="1">
    <source>
        <dbReference type="ARBA" id="ARBA00001946"/>
    </source>
</evidence>
<keyword evidence="8" id="KW-0324">Glycolysis</keyword>
<dbReference type="EMBL" id="FUXZ01000007">
    <property type="protein sequence ID" value="SKA66575.1"/>
    <property type="molecule type" value="Genomic_DNA"/>
</dbReference>
<dbReference type="Gene3D" id="3.40.50.450">
    <property type="match status" value="1"/>
</dbReference>
<dbReference type="InterPro" id="IPR022953">
    <property type="entry name" value="ATP_PFK"/>
</dbReference>
<dbReference type="InterPro" id="IPR035966">
    <property type="entry name" value="PKF_sf"/>
</dbReference>
<organism evidence="11 12">
    <name type="scientific">Eubacterium uniforme</name>
    <dbReference type="NCBI Taxonomy" id="39495"/>
    <lineage>
        <taxon>Bacteria</taxon>
        <taxon>Bacillati</taxon>
        <taxon>Bacillota</taxon>
        <taxon>Clostridia</taxon>
        <taxon>Eubacteriales</taxon>
        <taxon>Eubacteriaceae</taxon>
        <taxon>Eubacterium</taxon>
    </lineage>
</organism>
<dbReference type="InterPro" id="IPR012003">
    <property type="entry name" value="ATP_PFK_prok-type"/>
</dbReference>
<sequence>MLKVGFLTSGGDCQGLNGAMRGTVKALVTNSKEKIQIYGFNYGYLGMINEDYRKMKPEDFEDILNIGGSILGNSRCPFKQIEKPDEQGRDKVKCMIETYKKLELDCLVVLGGNGSHKTANLLSSKGLNVVTLPKTIDNDIYGTEVSFGFWSAIDIATRSLDELQTTAKSHKRIMIDEIMGHKTGWLTLHAGIAGNADVILIPEIPYDIKEVRKAIDKKMKAGKDYIVIAAAEGIISKEDAKLSKKELKAKRAEDGFISAGYRLAAELAPHYTNEVRVVVPGHVQRGGNPDAFDRVLTSRLGTKAADLILNKKFGMAVAVVNNKITAIPLPQAVEKTKFVEPDDEFVIEAKKLGICLGD</sequence>
<keyword evidence="7" id="KW-0460">Magnesium</keyword>
<dbReference type="GO" id="GO:0070095">
    <property type="term" value="F:fructose-6-phosphate binding"/>
    <property type="evidence" value="ECO:0007669"/>
    <property type="project" value="TreeGrafter"/>
</dbReference>